<protein>
    <recommendedName>
        <fullName evidence="4">Vitamin B12 dependent methionine synthase</fullName>
    </recommendedName>
</protein>
<dbReference type="GO" id="GO:0008705">
    <property type="term" value="F:methionine synthase activity"/>
    <property type="evidence" value="ECO:0007669"/>
    <property type="project" value="InterPro"/>
</dbReference>
<evidence type="ECO:0000256" key="1">
    <source>
        <dbReference type="SAM" id="MobiDB-lite"/>
    </source>
</evidence>
<feature type="region of interest" description="Disordered" evidence="1">
    <location>
        <begin position="237"/>
        <end position="256"/>
    </location>
</feature>
<name>A0A4Q1C5G0_9BACT</name>
<gene>
    <name evidence="2" type="ORF">ESB00_17705</name>
</gene>
<dbReference type="RefSeq" id="WP_129049284.1">
    <property type="nucleotide sequence ID" value="NZ_SDHX01000002.1"/>
</dbReference>
<dbReference type="EMBL" id="SDHX01000002">
    <property type="protein sequence ID" value="RXK53529.1"/>
    <property type="molecule type" value="Genomic_DNA"/>
</dbReference>
<dbReference type="OrthoDB" id="9816190at2"/>
<proteinExistence type="predicted"/>
<dbReference type="SUPFAM" id="SSF56507">
    <property type="entry name" value="Methionine synthase activation domain-like"/>
    <property type="match status" value="1"/>
</dbReference>
<dbReference type="Gene3D" id="3.40.109.40">
    <property type="match status" value="1"/>
</dbReference>
<accession>A0A4Q1C5G0</accession>
<evidence type="ECO:0008006" key="4">
    <source>
        <dbReference type="Google" id="ProtNLM"/>
    </source>
</evidence>
<sequence length="415" mass="45660">MEIYDAQPEHHVQEAEYLRLLGYPRGHEPGGRVKELMAWARDWYAQHGRPWVYHRRAGLATDASTLRLDNVEFGSPRLREHLQHHGATGAVLVAVSAGRECEEHARELWNEGKPDEYFFLEIYGSAVVEDLVARTSGRLCDAVSRDDLMAVPHYSPGYAGWDVAEQNKLFELINARASRPLPGPLDVLTSGMLKPKKSLLAVFGLAPVTVARPVALGTPCEGCSFSPCRYRRAPYRHDAGPVTDRPTGQSETGPTPALRYTVNARALRKWAAERVSLAPQADGSIEAVFRFDGTTCSHQPLAFDYRVRLSGAANGNVILASSCRPAPDDEGHKLTCSYLADAEDHLHEIAADRPLVGRPLDEVFAWSRESAPAGCHCAPASRAHKWGLALEAIHYALSQSNSQTPDPKPQTLHLC</sequence>
<organism evidence="2 3">
    <name type="scientific">Oleiharenicola lentus</name>
    <dbReference type="NCBI Taxonomy" id="2508720"/>
    <lineage>
        <taxon>Bacteria</taxon>
        <taxon>Pseudomonadati</taxon>
        <taxon>Verrucomicrobiota</taxon>
        <taxon>Opitutia</taxon>
        <taxon>Opitutales</taxon>
        <taxon>Opitutaceae</taxon>
        <taxon>Oleiharenicola</taxon>
    </lineage>
</organism>
<keyword evidence="3" id="KW-1185">Reference proteome</keyword>
<dbReference type="Proteomes" id="UP000290218">
    <property type="component" value="Unassembled WGS sequence"/>
</dbReference>
<comment type="caution">
    <text evidence="2">The sequence shown here is derived from an EMBL/GenBank/DDBJ whole genome shotgun (WGS) entry which is preliminary data.</text>
</comment>
<evidence type="ECO:0000313" key="3">
    <source>
        <dbReference type="Proteomes" id="UP000290218"/>
    </source>
</evidence>
<dbReference type="AlphaFoldDB" id="A0A4Q1C5G0"/>
<dbReference type="InterPro" id="IPR037010">
    <property type="entry name" value="VitB12-dep_Met_synth_activ_sf"/>
</dbReference>
<evidence type="ECO:0000313" key="2">
    <source>
        <dbReference type="EMBL" id="RXK53529.1"/>
    </source>
</evidence>
<reference evidence="2 3" key="1">
    <citation type="submission" date="2019-01" db="EMBL/GenBank/DDBJ databases">
        <title>Lacunisphaera sp. strain TWA-58.</title>
        <authorList>
            <person name="Chen W.-M."/>
        </authorList>
    </citation>
    <scope>NUCLEOTIDE SEQUENCE [LARGE SCALE GENOMIC DNA]</scope>
    <source>
        <strain evidence="2 3">TWA-58</strain>
    </source>
</reference>